<dbReference type="AlphaFoldDB" id="A0A3D9YUB9"/>
<protein>
    <submittedName>
        <fullName evidence="2">Alpha 1,4-glycosyltransferase</fullName>
    </submittedName>
</protein>
<evidence type="ECO:0000313" key="2">
    <source>
        <dbReference type="EMBL" id="REF86206.1"/>
    </source>
</evidence>
<keyword evidence="3" id="KW-1185">Reference proteome</keyword>
<evidence type="ECO:0000313" key="3">
    <source>
        <dbReference type="Proteomes" id="UP000256900"/>
    </source>
</evidence>
<keyword evidence="2" id="KW-0808">Transferase</keyword>
<dbReference type="EMBL" id="QUMO01000003">
    <property type="protein sequence ID" value="REF86206.1"/>
    <property type="molecule type" value="Genomic_DNA"/>
</dbReference>
<dbReference type="GO" id="GO:0016740">
    <property type="term" value="F:transferase activity"/>
    <property type="evidence" value="ECO:0007669"/>
    <property type="project" value="UniProtKB-KW"/>
</dbReference>
<dbReference type="Proteomes" id="UP000256900">
    <property type="component" value="Unassembled WGS sequence"/>
</dbReference>
<proteinExistence type="predicted"/>
<organism evidence="2 3">
    <name type="scientific">Methylovirgula ligni</name>
    <dbReference type="NCBI Taxonomy" id="569860"/>
    <lineage>
        <taxon>Bacteria</taxon>
        <taxon>Pseudomonadati</taxon>
        <taxon>Pseudomonadota</taxon>
        <taxon>Alphaproteobacteria</taxon>
        <taxon>Hyphomicrobiales</taxon>
        <taxon>Beijerinckiaceae</taxon>
        <taxon>Methylovirgula</taxon>
    </lineage>
</organism>
<dbReference type="SUPFAM" id="SSF53448">
    <property type="entry name" value="Nucleotide-diphospho-sugar transferases"/>
    <property type="match status" value="1"/>
</dbReference>
<feature type="domain" description="Alpha 1,4-glycosyltransferase" evidence="1">
    <location>
        <begin position="145"/>
        <end position="217"/>
    </location>
</feature>
<dbReference type="Pfam" id="PF04572">
    <property type="entry name" value="Gb3_synth"/>
    <property type="match status" value="1"/>
</dbReference>
<reference evidence="2 3" key="1">
    <citation type="submission" date="2018-08" db="EMBL/GenBank/DDBJ databases">
        <title>Genomic Encyclopedia of Type Strains, Phase IV (KMG-IV): sequencing the most valuable type-strain genomes for metagenomic binning, comparative biology and taxonomic classification.</title>
        <authorList>
            <person name="Goeker M."/>
        </authorList>
    </citation>
    <scope>NUCLEOTIDE SEQUENCE [LARGE SCALE GENOMIC DNA]</scope>
    <source>
        <strain evidence="2 3">BW863</strain>
    </source>
</reference>
<dbReference type="InterPro" id="IPR029044">
    <property type="entry name" value="Nucleotide-diphossugar_trans"/>
</dbReference>
<evidence type="ECO:0000259" key="1">
    <source>
        <dbReference type="Pfam" id="PF04572"/>
    </source>
</evidence>
<dbReference type="OrthoDB" id="5354021at2"/>
<accession>A0A3D9YUB9</accession>
<name>A0A3D9YUB9_9HYPH</name>
<gene>
    <name evidence="2" type="ORF">DES32_2254</name>
</gene>
<dbReference type="InterPro" id="IPR007652">
    <property type="entry name" value="A1-4-GlycosylTfrase_dom"/>
</dbReference>
<sequence>MVAFATFFQGKMTGVEITCIQSFLDHGHDIEIFAYDNCGAPSHFKVIDAARILKRRNLFYYKSGPGRGSVAGFTNRFRYALMAVADVCWVDSDVICLSKDWPDLRTPICAAWEDSERVGNAVLRMVPSLAAEARDLAAAMGTDLKWGQAGPELMTQIVRSNNLSADVLARPAFYPIHYGEWAKVFAPDAKEEICAATRSSHALHLWNEMGRREKFDKTRLPDRNSYFGALVECHQTMKYFRVERQQVYRNAFS</sequence>
<comment type="caution">
    <text evidence="2">The sequence shown here is derived from an EMBL/GenBank/DDBJ whole genome shotgun (WGS) entry which is preliminary data.</text>
</comment>